<keyword evidence="1" id="KW-0812">Transmembrane</keyword>
<sequence>MVGNMESAPRWAVRAARAAAWSVVPSGLWRVALGFGLPVGFHGELERMFGRWMPGWGTVYVVGLSAVAEGLAFLTLGLVRPWGRRVPRRVPSLGGRTLPAWTVLAPAGLGALAVTAVTWSAALGPWQRNMSDPDSPHGLAGVVMTLCYLPLVAWGPLLAAVTLDHARRARAGRRTARCRIMETVGDSVRS</sequence>
<evidence type="ECO:0000313" key="2">
    <source>
        <dbReference type="EMBL" id="KIQ66704.1"/>
    </source>
</evidence>
<dbReference type="AlphaFoldDB" id="A0A0D0PWB1"/>
<feature type="transmembrane region" description="Helical" evidence="1">
    <location>
        <begin position="142"/>
        <end position="163"/>
    </location>
</feature>
<name>A0A0D0PWB1_KITGR</name>
<keyword evidence="3" id="KW-1185">Reference proteome</keyword>
<protein>
    <submittedName>
        <fullName evidence="2">Uncharacterized protein</fullName>
    </submittedName>
</protein>
<evidence type="ECO:0000313" key="3">
    <source>
        <dbReference type="Proteomes" id="UP000032066"/>
    </source>
</evidence>
<reference evidence="2 3" key="1">
    <citation type="submission" date="2015-02" db="EMBL/GenBank/DDBJ databases">
        <title>Draft genome sequence of Kitasatospora griseola MF730-N6, a bafilomycin, terpentecin and satosporin producer.</title>
        <authorList>
            <person name="Arens J.C."/>
            <person name="Haltli B."/>
            <person name="Kerr R.G."/>
        </authorList>
    </citation>
    <scope>NUCLEOTIDE SEQUENCE [LARGE SCALE GENOMIC DNA]</scope>
    <source>
        <strain evidence="2 3">MF730-N6</strain>
    </source>
</reference>
<dbReference type="Proteomes" id="UP000032066">
    <property type="component" value="Unassembled WGS sequence"/>
</dbReference>
<dbReference type="EMBL" id="JXZB01000001">
    <property type="protein sequence ID" value="KIQ66704.1"/>
    <property type="molecule type" value="Genomic_DNA"/>
</dbReference>
<evidence type="ECO:0000256" key="1">
    <source>
        <dbReference type="SAM" id="Phobius"/>
    </source>
</evidence>
<feature type="transmembrane region" description="Helical" evidence="1">
    <location>
        <begin position="58"/>
        <end position="79"/>
    </location>
</feature>
<gene>
    <name evidence="2" type="ORF">TR51_04225</name>
</gene>
<organism evidence="2 3">
    <name type="scientific">Kitasatospora griseola</name>
    <name type="common">Streptomyces griseolosporeus</name>
    <dbReference type="NCBI Taxonomy" id="2064"/>
    <lineage>
        <taxon>Bacteria</taxon>
        <taxon>Bacillati</taxon>
        <taxon>Actinomycetota</taxon>
        <taxon>Actinomycetes</taxon>
        <taxon>Kitasatosporales</taxon>
        <taxon>Streptomycetaceae</taxon>
        <taxon>Kitasatospora</taxon>
    </lineage>
</organism>
<proteinExistence type="predicted"/>
<dbReference type="STRING" id="2064.TR51_04225"/>
<feature type="transmembrane region" description="Helical" evidence="1">
    <location>
        <begin position="100"/>
        <end position="122"/>
    </location>
</feature>
<comment type="caution">
    <text evidence="2">The sequence shown here is derived from an EMBL/GenBank/DDBJ whole genome shotgun (WGS) entry which is preliminary data.</text>
</comment>
<keyword evidence="1" id="KW-1133">Transmembrane helix</keyword>
<dbReference type="PATRIC" id="fig|2064.6.peg.939"/>
<keyword evidence="1" id="KW-0472">Membrane</keyword>
<accession>A0A0D0PWB1</accession>